<keyword evidence="3" id="KW-1185">Reference proteome</keyword>
<name>A0A6A6XZ54_9PEZI</name>
<protein>
    <submittedName>
        <fullName evidence="2 4">Uncharacterized protein</fullName>
    </submittedName>
</protein>
<accession>A0A6A6XZ54</accession>
<reference evidence="2 4" key="1">
    <citation type="journal article" date="2020" name="Stud. Mycol.">
        <title>101 Dothideomycetes genomes: a test case for predicting lifestyles and emergence of pathogens.</title>
        <authorList>
            <person name="Haridas S."/>
            <person name="Albert R."/>
            <person name="Binder M."/>
            <person name="Bloem J."/>
            <person name="Labutti K."/>
            <person name="Salamov A."/>
            <person name="Andreopoulos B."/>
            <person name="Baker S."/>
            <person name="Barry K."/>
            <person name="Bills G."/>
            <person name="Bluhm B."/>
            <person name="Cannon C."/>
            <person name="Castanera R."/>
            <person name="Culley D."/>
            <person name="Daum C."/>
            <person name="Ezra D."/>
            <person name="Gonzalez J."/>
            <person name="Henrissat B."/>
            <person name="Kuo A."/>
            <person name="Liang C."/>
            <person name="Lipzen A."/>
            <person name="Lutzoni F."/>
            <person name="Magnuson J."/>
            <person name="Mondo S."/>
            <person name="Nolan M."/>
            <person name="Ohm R."/>
            <person name="Pangilinan J."/>
            <person name="Park H.-J."/>
            <person name="Ramirez L."/>
            <person name="Alfaro M."/>
            <person name="Sun H."/>
            <person name="Tritt A."/>
            <person name="Yoshinaga Y."/>
            <person name="Zwiers L.-H."/>
            <person name="Turgeon B."/>
            <person name="Goodwin S."/>
            <person name="Spatafora J."/>
            <person name="Crous P."/>
            <person name="Grigoriev I."/>
        </authorList>
    </citation>
    <scope>NUCLEOTIDE SEQUENCE</scope>
    <source>
        <strain evidence="2 4">CBS 304.34</strain>
    </source>
</reference>
<reference evidence="4" key="2">
    <citation type="submission" date="2020-04" db="EMBL/GenBank/DDBJ databases">
        <authorList>
            <consortium name="NCBI Genome Project"/>
        </authorList>
    </citation>
    <scope>NUCLEOTIDE SEQUENCE</scope>
    <source>
        <strain evidence="4">CBS 304.34</strain>
    </source>
</reference>
<keyword evidence="1" id="KW-0812">Transmembrane</keyword>
<keyword evidence="1" id="KW-0472">Membrane</keyword>
<gene>
    <name evidence="2 4" type="ORF">BDZ99DRAFT_552551</name>
</gene>
<dbReference type="AlphaFoldDB" id="A0A6A6XZ54"/>
<evidence type="ECO:0000313" key="3">
    <source>
        <dbReference type="Proteomes" id="UP000504636"/>
    </source>
</evidence>
<dbReference type="RefSeq" id="XP_033568805.1">
    <property type="nucleotide sequence ID" value="XM_033727060.1"/>
</dbReference>
<reference evidence="4" key="3">
    <citation type="submission" date="2025-04" db="UniProtKB">
        <authorList>
            <consortium name="RefSeq"/>
        </authorList>
    </citation>
    <scope>IDENTIFICATION</scope>
    <source>
        <strain evidence="4">CBS 304.34</strain>
    </source>
</reference>
<evidence type="ECO:0000313" key="2">
    <source>
        <dbReference type="EMBL" id="KAF2801841.1"/>
    </source>
</evidence>
<dbReference type="Proteomes" id="UP000504636">
    <property type="component" value="Unplaced"/>
</dbReference>
<feature type="transmembrane region" description="Helical" evidence="1">
    <location>
        <begin position="308"/>
        <end position="330"/>
    </location>
</feature>
<organism evidence="2">
    <name type="scientific">Mytilinidion resinicola</name>
    <dbReference type="NCBI Taxonomy" id="574789"/>
    <lineage>
        <taxon>Eukaryota</taxon>
        <taxon>Fungi</taxon>
        <taxon>Dikarya</taxon>
        <taxon>Ascomycota</taxon>
        <taxon>Pezizomycotina</taxon>
        <taxon>Dothideomycetes</taxon>
        <taxon>Pleosporomycetidae</taxon>
        <taxon>Mytilinidiales</taxon>
        <taxon>Mytilinidiaceae</taxon>
        <taxon>Mytilinidion</taxon>
    </lineage>
</organism>
<evidence type="ECO:0000313" key="4">
    <source>
        <dbReference type="RefSeq" id="XP_033568805.1"/>
    </source>
</evidence>
<dbReference type="GeneID" id="54467953"/>
<dbReference type="EMBL" id="MU003727">
    <property type="protein sequence ID" value="KAF2801841.1"/>
    <property type="molecule type" value="Genomic_DNA"/>
</dbReference>
<evidence type="ECO:0000256" key="1">
    <source>
        <dbReference type="SAM" id="Phobius"/>
    </source>
</evidence>
<proteinExistence type="predicted"/>
<keyword evidence="1" id="KW-1133">Transmembrane helix</keyword>
<dbReference type="OrthoDB" id="5419219at2759"/>
<sequence>MGEDDYSDEEDDVELRLNHYSLPLEKDQLQWDYLNEMDAFRSRIVFMMEALLLDLIKSDQSGLSSHAFEVSSVVYGTGFDEFPVIVYQNWNGEVSGSSLSSCVQAAYVGYGVLRDILTNITPSTSRTSAASAARVNHQTADLQCDQVETYIDWEWEDRSQDVSWKHDKIETTERAVVVAMIVPLACTASSVLCNMTALVQSALDLKKAEDHLHFHQEAKFTAIYSLETLAYVNERHRPEEMDSRSLSASLLSWQRLTAPGHCGTEEVGENQTREITEATRKKYADLACKIRAEWVVDRYSVTVTCKRYVWSILGVCIMSFTIVTALVFGCRIDGVDPYSG</sequence>